<evidence type="ECO:0000313" key="3">
    <source>
        <dbReference type="Proteomes" id="UP001187192"/>
    </source>
</evidence>
<proteinExistence type="predicted"/>
<evidence type="ECO:0000256" key="1">
    <source>
        <dbReference type="SAM" id="MobiDB-lite"/>
    </source>
</evidence>
<dbReference type="AlphaFoldDB" id="A0AA88JIN8"/>
<name>A0AA88JIN8_FICCA</name>
<dbReference type="EMBL" id="BTGU01010709">
    <property type="protein sequence ID" value="GMN73747.1"/>
    <property type="molecule type" value="Genomic_DNA"/>
</dbReference>
<protein>
    <submittedName>
        <fullName evidence="2">Uncharacterized protein</fullName>
    </submittedName>
</protein>
<feature type="region of interest" description="Disordered" evidence="1">
    <location>
        <begin position="1"/>
        <end position="83"/>
    </location>
</feature>
<reference evidence="2" key="1">
    <citation type="submission" date="2023-07" db="EMBL/GenBank/DDBJ databases">
        <title>draft genome sequence of fig (Ficus carica).</title>
        <authorList>
            <person name="Takahashi T."/>
            <person name="Nishimura K."/>
        </authorList>
    </citation>
    <scope>NUCLEOTIDE SEQUENCE</scope>
</reference>
<evidence type="ECO:0000313" key="2">
    <source>
        <dbReference type="EMBL" id="GMN73747.1"/>
    </source>
</evidence>
<feature type="compositionally biased region" description="Basic and acidic residues" evidence="1">
    <location>
        <begin position="42"/>
        <end position="83"/>
    </location>
</feature>
<accession>A0AA88JIN8</accession>
<dbReference type="Proteomes" id="UP001187192">
    <property type="component" value="Unassembled WGS sequence"/>
</dbReference>
<sequence>MAVTPPPADLPVGSRKGREEKKGPDSAVQFRRYLHPSGDLATTREERKERRARVREDREIGDGEQVSEERETIEEKKNLMKNI</sequence>
<organism evidence="2 3">
    <name type="scientific">Ficus carica</name>
    <name type="common">Common fig</name>
    <dbReference type="NCBI Taxonomy" id="3494"/>
    <lineage>
        <taxon>Eukaryota</taxon>
        <taxon>Viridiplantae</taxon>
        <taxon>Streptophyta</taxon>
        <taxon>Embryophyta</taxon>
        <taxon>Tracheophyta</taxon>
        <taxon>Spermatophyta</taxon>
        <taxon>Magnoliopsida</taxon>
        <taxon>eudicotyledons</taxon>
        <taxon>Gunneridae</taxon>
        <taxon>Pentapetalae</taxon>
        <taxon>rosids</taxon>
        <taxon>fabids</taxon>
        <taxon>Rosales</taxon>
        <taxon>Moraceae</taxon>
        <taxon>Ficeae</taxon>
        <taxon>Ficus</taxon>
    </lineage>
</organism>
<keyword evidence="3" id="KW-1185">Reference proteome</keyword>
<gene>
    <name evidence="2" type="ORF">TIFTF001_052234</name>
</gene>
<comment type="caution">
    <text evidence="2">The sequence shown here is derived from an EMBL/GenBank/DDBJ whole genome shotgun (WGS) entry which is preliminary data.</text>
</comment>